<name>A0A2S7X601_9GAMM</name>
<comment type="caution">
    <text evidence="3">The sequence shown here is derived from an EMBL/GenBank/DDBJ whole genome shotgun (WGS) entry which is preliminary data.</text>
</comment>
<dbReference type="EMBL" id="BSOU01000002">
    <property type="protein sequence ID" value="GLR74084.1"/>
    <property type="molecule type" value="Genomic_DNA"/>
</dbReference>
<evidence type="ECO:0000313" key="3">
    <source>
        <dbReference type="EMBL" id="PQJ86801.1"/>
    </source>
</evidence>
<evidence type="ECO:0000313" key="5">
    <source>
        <dbReference type="Proteomes" id="UP001156660"/>
    </source>
</evidence>
<keyword evidence="5" id="KW-1185">Reference proteome</keyword>
<evidence type="ECO:0000313" key="4">
    <source>
        <dbReference type="Proteomes" id="UP000239273"/>
    </source>
</evidence>
<dbReference type="Pfam" id="PF20274">
    <property type="entry name" value="cREC_REC"/>
    <property type="match status" value="1"/>
</dbReference>
<organism evidence="3 4">
    <name type="scientific">Aliivibrio sifiae</name>
    <dbReference type="NCBI Taxonomy" id="566293"/>
    <lineage>
        <taxon>Bacteria</taxon>
        <taxon>Pseudomonadati</taxon>
        <taxon>Pseudomonadota</taxon>
        <taxon>Gammaproteobacteria</taxon>
        <taxon>Vibrionales</taxon>
        <taxon>Vibrionaceae</taxon>
        <taxon>Aliivibrio</taxon>
    </lineage>
</organism>
<dbReference type="Proteomes" id="UP001156660">
    <property type="component" value="Unassembled WGS sequence"/>
</dbReference>
<proteinExistence type="predicted"/>
<evidence type="ECO:0000259" key="1">
    <source>
        <dbReference type="Pfam" id="PF20274"/>
    </source>
</evidence>
<reference evidence="5" key="3">
    <citation type="journal article" date="2019" name="Int. J. Syst. Evol. Microbiol.">
        <title>The Global Catalogue of Microorganisms (GCM) 10K type strain sequencing project: providing services to taxonomists for standard genome sequencing and annotation.</title>
        <authorList>
            <consortium name="The Broad Institute Genomics Platform"/>
            <consortium name="The Broad Institute Genome Sequencing Center for Infectious Disease"/>
            <person name="Wu L."/>
            <person name="Ma J."/>
        </authorList>
    </citation>
    <scope>NUCLEOTIDE SEQUENCE [LARGE SCALE GENOMIC DNA]</scope>
    <source>
        <strain evidence="5">NBRC 105001</strain>
    </source>
</reference>
<dbReference type="AlphaFoldDB" id="A0A2S7X601"/>
<protein>
    <recommendedName>
        <fullName evidence="1">Cyclic-phosphate processing Receiver domain-containing protein</fullName>
    </recommendedName>
</protein>
<accession>A0A2S7X601</accession>
<evidence type="ECO:0000313" key="2">
    <source>
        <dbReference type="EMBL" id="GLR74084.1"/>
    </source>
</evidence>
<gene>
    <name evidence="3" type="ORF">BTO23_11735</name>
    <name evidence="2" type="ORF">GCM10007855_09580</name>
</gene>
<dbReference type="RefSeq" id="WP_211295930.1">
    <property type="nucleotide sequence ID" value="NZ_BSOU01000002.1"/>
</dbReference>
<dbReference type="Proteomes" id="UP000239273">
    <property type="component" value="Unassembled WGS sequence"/>
</dbReference>
<dbReference type="EMBL" id="MSCP01000002">
    <property type="protein sequence ID" value="PQJ86801.1"/>
    <property type="molecule type" value="Genomic_DNA"/>
</dbReference>
<reference evidence="2" key="4">
    <citation type="submission" date="2023-01" db="EMBL/GenBank/DDBJ databases">
        <title>Draft genome sequence of Aliivibrio sifiae strain NBRC 105001.</title>
        <authorList>
            <person name="Sun Q."/>
            <person name="Mori K."/>
        </authorList>
    </citation>
    <scope>NUCLEOTIDE SEQUENCE</scope>
    <source>
        <strain evidence="2">NBRC 105001</strain>
    </source>
</reference>
<reference evidence="2" key="1">
    <citation type="journal article" date="2014" name="Int. J. Syst. Evol. Microbiol.">
        <title>Complete genome of a new Firmicutes species belonging to the dominant human colonic microbiota ('Ruminococcus bicirculans') reveals two chromosomes and a selective capacity to utilize plant glucans.</title>
        <authorList>
            <consortium name="NISC Comparative Sequencing Program"/>
            <person name="Wegmann U."/>
            <person name="Louis P."/>
            <person name="Goesmann A."/>
            <person name="Henrissat B."/>
            <person name="Duncan S.H."/>
            <person name="Flint H.J."/>
        </authorList>
    </citation>
    <scope>NUCLEOTIDE SEQUENCE</scope>
    <source>
        <strain evidence="2">NBRC 105001</strain>
    </source>
</reference>
<reference evidence="3 4" key="2">
    <citation type="submission" date="2016-12" db="EMBL/GenBank/DDBJ databases">
        <title>Diversity of luminous bacteria.</title>
        <authorList>
            <person name="Yoshizawa S."/>
            <person name="Kogure K."/>
        </authorList>
    </citation>
    <scope>NUCLEOTIDE SEQUENCE [LARGE SCALE GENOMIC DNA]</scope>
    <source>
        <strain evidence="3 4">NBRC 105001</strain>
    </source>
</reference>
<sequence>MKVYLDDCRTTPNGWTRTYTPQQTIEILKTHNVTALSLDHDLGDDEGIGTGYTVLLWIEEHVVINGYEPPSIISIHSSNPSARSKMLAAIEAIQILAKKNKSFKRVKLSKVKKLNEKLLCISKLVFELSKPLRELYEAEEGLASGCDDFEFDYCITTYNRSGNIVSVTDANAFSCSTLSPKFIEKVYLSARHPLSHCIIKIYIID</sequence>
<dbReference type="InterPro" id="IPR046909">
    <property type="entry name" value="cREC_REC"/>
</dbReference>
<feature type="domain" description="Cyclic-phosphate processing Receiver" evidence="1">
    <location>
        <begin position="1"/>
        <end position="91"/>
    </location>
</feature>